<evidence type="ECO:0000256" key="1">
    <source>
        <dbReference type="SAM" id="MobiDB-lite"/>
    </source>
</evidence>
<feature type="compositionally biased region" description="Pro residues" evidence="1">
    <location>
        <begin position="74"/>
        <end position="83"/>
    </location>
</feature>
<feature type="compositionally biased region" description="Polar residues" evidence="1">
    <location>
        <begin position="86"/>
        <end position="95"/>
    </location>
</feature>
<evidence type="ECO:0000313" key="3">
    <source>
        <dbReference type="Proteomes" id="UP000887229"/>
    </source>
</evidence>
<dbReference type="EMBL" id="MU251257">
    <property type="protein sequence ID" value="KAG9253542.1"/>
    <property type="molecule type" value="Genomic_DNA"/>
</dbReference>
<organism evidence="2 3">
    <name type="scientific">Emericellopsis atlantica</name>
    <dbReference type="NCBI Taxonomy" id="2614577"/>
    <lineage>
        <taxon>Eukaryota</taxon>
        <taxon>Fungi</taxon>
        <taxon>Dikarya</taxon>
        <taxon>Ascomycota</taxon>
        <taxon>Pezizomycotina</taxon>
        <taxon>Sordariomycetes</taxon>
        <taxon>Hypocreomycetidae</taxon>
        <taxon>Hypocreales</taxon>
        <taxon>Bionectriaceae</taxon>
        <taxon>Emericellopsis</taxon>
    </lineage>
</organism>
<dbReference type="GeneID" id="70288585"/>
<feature type="compositionally biased region" description="Basic residues" evidence="1">
    <location>
        <begin position="61"/>
        <end position="71"/>
    </location>
</feature>
<feature type="compositionally biased region" description="Basic residues" evidence="1">
    <location>
        <begin position="105"/>
        <end position="116"/>
    </location>
</feature>
<dbReference type="RefSeq" id="XP_046117466.1">
    <property type="nucleotide sequence ID" value="XM_046257682.1"/>
</dbReference>
<dbReference type="OrthoDB" id="5242628at2759"/>
<reference evidence="2" key="1">
    <citation type="journal article" date="2021" name="IMA Fungus">
        <title>Genomic characterization of three marine fungi, including Emericellopsis atlantica sp. nov. with signatures of a generalist lifestyle and marine biomass degradation.</title>
        <authorList>
            <person name="Hagestad O.C."/>
            <person name="Hou L."/>
            <person name="Andersen J.H."/>
            <person name="Hansen E.H."/>
            <person name="Altermark B."/>
            <person name="Li C."/>
            <person name="Kuhnert E."/>
            <person name="Cox R.J."/>
            <person name="Crous P.W."/>
            <person name="Spatafora J.W."/>
            <person name="Lail K."/>
            <person name="Amirebrahimi M."/>
            <person name="Lipzen A."/>
            <person name="Pangilinan J."/>
            <person name="Andreopoulos W."/>
            <person name="Hayes R.D."/>
            <person name="Ng V."/>
            <person name="Grigoriev I.V."/>
            <person name="Jackson S.A."/>
            <person name="Sutton T.D.S."/>
            <person name="Dobson A.D.W."/>
            <person name="Rama T."/>
        </authorList>
    </citation>
    <scope>NUCLEOTIDE SEQUENCE</scope>
    <source>
        <strain evidence="2">TS7</strain>
    </source>
</reference>
<dbReference type="Proteomes" id="UP000887229">
    <property type="component" value="Unassembled WGS sequence"/>
</dbReference>
<protein>
    <submittedName>
        <fullName evidence="2">Uncharacterized protein</fullName>
    </submittedName>
</protein>
<dbReference type="AlphaFoldDB" id="A0A9P8CNW0"/>
<sequence length="399" mass="47925">MSGYYDDDEDIDIHVRHRGHSPRPVRYVQSPPRPRYYQPADPGPSWLAPVDQNRTTVIARSRSRSRDRRRASPPQAPAQPQPQPVIINNQFYNEYSSDDSEYEKRNRRRQVVRRARSPSSSESRSRSRSRERYRREAREQFEAESARKELEALRLSQSREKAEKRLADKYRDDAELQRAKRELDEIKRKEAQLAEQKRIEEELEHKRLKEERDAAEEKRRLKKEAEAAIERYKQEEREKRERESAEREAAEKEYQRRLQEDLIKSGVDEKAIAAIMKKEKVPEAEAEEPPQQPGGRATYTRMLRKHLSIETLRTYHVEWEYDDNPESILIKRWVPEWEQDRLWKHTRDLRKKRGKALLIEEKRHQEEDPRFEWVRKKSHSRKRSKSPGFLMYLAGARPA</sequence>
<accession>A0A9P8CNW0</accession>
<proteinExistence type="predicted"/>
<feature type="region of interest" description="Disordered" evidence="1">
    <location>
        <begin position="1"/>
        <end position="256"/>
    </location>
</feature>
<name>A0A9P8CNW0_9HYPO</name>
<keyword evidence="3" id="KW-1185">Reference proteome</keyword>
<feature type="compositionally biased region" description="Acidic residues" evidence="1">
    <location>
        <begin position="1"/>
        <end position="11"/>
    </location>
</feature>
<gene>
    <name evidence="2" type="ORF">F5Z01DRAFT_143681</name>
</gene>
<evidence type="ECO:0000313" key="2">
    <source>
        <dbReference type="EMBL" id="KAG9253542.1"/>
    </source>
</evidence>
<comment type="caution">
    <text evidence="2">The sequence shown here is derived from an EMBL/GenBank/DDBJ whole genome shotgun (WGS) entry which is preliminary data.</text>
</comment>
<feature type="compositionally biased region" description="Basic and acidic residues" evidence="1">
    <location>
        <begin position="123"/>
        <end position="256"/>
    </location>
</feature>